<dbReference type="InterPro" id="IPR003593">
    <property type="entry name" value="AAA+_ATPase"/>
</dbReference>
<accession>A0A345XWP0</accession>
<feature type="region of interest" description="Disordered" evidence="1">
    <location>
        <begin position="79"/>
        <end position="116"/>
    </location>
</feature>
<evidence type="ECO:0000313" key="4">
    <source>
        <dbReference type="Proteomes" id="UP000254425"/>
    </source>
</evidence>
<dbReference type="Proteomes" id="UP000254425">
    <property type="component" value="Chromosome"/>
</dbReference>
<dbReference type="SUPFAM" id="SSF48452">
    <property type="entry name" value="TPR-like"/>
    <property type="match status" value="2"/>
</dbReference>
<reference evidence="3 4" key="1">
    <citation type="submission" date="2018-07" db="EMBL/GenBank/DDBJ databases">
        <title>Draft genome of the type strain Streptomyces armeniacus ATCC 15676.</title>
        <authorList>
            <person name="Labana P."/>
            <person name="Gosse J.T."/>
            <person name="Boddy C.N."/>
        </authorList>
    </citation>
    <scope>NUCLEOTIDE SEQUENCE [LARGE SCALE GENOMIC DNA]</scope>
    <source>
        <strain evidence="3 4">ATCC 15676</strain>
    </source>
</reference>
<evidence type="ECO:0000256" key="1">
    <source>
        <dbReference type="SAM" id="MobiDB-lite"/>
    </source>
</evidence>
<dbReference type="PANTHER" id="PTHR47691:SF3">
    <property type="entry name" value="HTH-TYPE TRANSCRIPTIONAL REGULATOR RV0890C-RELATED"/>
    <property type="match status" value="1"/>
</dbReference>
<feature type="compositionally biased region" description="Basic and acidic residues" evidence="1">
    <location>
        <begin position="623"/>
        <end position="635"/>
    </location>
</feature>
<feature type="region of interest" description="Disordered" evidence="1">
    <location>
        <begin position="452"/>
        <end position="483"/>
    </location>
</feature>
<organism evidence="3 4">
    <name type="scientific">Streptomyces armeniacus</name>
    <dbReference type="NCBI Taxonomy" id="83291"/>
    <lineage>
        <taxon>Bacteria</taxon>
        <taxon>Bacillati</taxon>
        <taxon>Actinomycetota</taxon>
        <taxon>Actinomycetes</taxon>
        <taxon>Kitasatosporales</taxon>
        <taxon>Streptomycetaceae</taxon>
        <taxon>Streptomyces</taxon>
    </lineage>
</organism>
<dbReference type="SMART" id="SM00028">
    <property type="entry name" value="TPR"/>
    <property type="match status" value="4"/>
</dbReference>
<dbReference type="KEGG" id="sarm:DVA86_29075"/>
<sequence>MKAAFGGTAAGGDIKWSATAPNSTVIYMKNPVIKIGGSDAAAPSAPSHEPTSPRTAALPPAPAGFTGREDELADVLAQLNPGPEGAAPEPGRSERSATSGSPGPPTTTATTVTGMPGVGKTALAQQAAQEAVRQRRFPGGAFFVDLRGDGGDGAGGGGAPLTTEEAVRQLLSAAGESPDGIPPDGQVAAWQRFLARLAEEGSPVLVVLDNAASAGTVSPLLHGGPHRFLVTSRQTLSALTAHRVVLGPMPHDDALAMLDSRLRHIDAADGRVTGDAVGADRLVELCDHLPLALRVAAAALGDEPARSPAQLADALGAEGARSDALAYDDTDESGRPLAVTAAFGTSYRRLSGAQARVFRLLPLATGADVSTSAAAALAGLTVREVRPLLAALARNALLQPHGADRWSMHGLVRSYSAALPRSEEEREDAAGRFLTHLVDTAGQALSVLAADGEHDGESHGEPGGGTGDGDSGNGDGTRGDALRFDGPEEAAAWLRSEHDTLLSAVPAAAEQGQPGLARRLFGMLSACQGLLPSSQRWVEVARGAVERARTDTDREGEAAALRVLGTALVNTGREDEGIAALESSLRVSRESGDRGETLAALLALAGALVAARRPGDARPAAETAREAAREQGEREAEAEAQFLLGHVHILREDRTEAAVHLLDAAAAARECRDPYAEGRALGMLGHLRCDERSFAEAAVLFRETVAAYRAAAEPHAIAPALRWLACALIAAPSEAEPGEVVATLTEATDLHHGTGDRADEVRALRILALQLAVEERRDDAYEAADRALDVHRALGAPAQEADLLFRLALLRMRYTDMADSVREGVDRGHDALMHMAQDPYLRKAMKRHGKFEDYVRSYNTPRPAPADAPGSEQLQQFLRVLAGVGEPADKHFIGCLLATDPERVDAAARWWREAADDGHVPAHLLLGVTAAGRQDWEDAERHFRQAAESGDTEAMYHLGHTLQKRSAPERLAWWRAAADAGHNGARVSLALEHLQAQDGSREEVEDLLRPAADAGNDQAVRLLGTLLHQRGALGEAERLLRLSAAAGTPDGMASLGDLLSDTHRRGLAVWWWRRAAEAGHTGAMVSLGFHAVRARWTEHWWLTAAEAGDDYGMRLLAKLLSQQGRHREAERWQARASAAQVE</sequence>
<feature type="region of interest" description="Disordered" evidence="1">
    <location>
        <begin position="36"/>
        <end position="67"/>
    </location>
</feature>
<keyword evidence="4" id="KW-1185">Reference proteome</keyword>
<feature type="domain" description="AAA+ ATPase" evidence="2">
    <location>
        <begin position="106"/>
        <end position="250"/>
    </location>
</feature>
<protein>
    <recommendedName>
        <fullName evidence="2">AAA+ ATPase domain-containing protein</fullName>
    </recommendedName>
</protein>
<dbReference type="PRINTS" id="PR00364">
    <property type="entry name" value="DISEASERSIST"/>
</dbReference>
<dbReference type="SUPFAM" id="SSF81901">
    <property type="entry name" value="HCP-like"/>
    <property type="match status" value="1"/>
</dbReference>
<dbReference type="Gene3D" id="1.25.40.10">
    <property type="entry name" value="Tetratricopeptide repeat domain"/>
    <property type="match status" value="2"/>
</dbReference>
<evidence type="ECO:0000259" key="2">
    <source>
        <dbReference type="SMART" id="SM00382"/>
    </source>
</evidence>
<dbReference type="Gene3D" id="3.40.50.300">
    <property type="entry name" value="P-loop containing nucleotide triphosphate hydrolases"/>
    <property type="match status" value="1"/>
</dbReference>
<dbReference type="EMBL" id="CP031320">
    <property type="protein sequence ID" value="AXK36056.1"/>
    <property type="molecule type" value="Genomic_DNA"/>
</dbReference>
<feature type="compositionally biased region" description="Gly residues" evidence="1">
    <location>
        <begin position="461"/>
        <end position="476"/>
    </location>
</feature>
<feature type="compositionally biased region" description="Low complexity" evidence="1">
    <location>
        <begin position="81"/>
        <end position="90"/>
    </location>
</feature>
<feature type="compositionally biased region" description="Low complexity" evidence="1">
    <location>
        <begin position="38"/>
        <end position="53"/>
    </location>
</feature>
<dbReference type="InterPro" id="IPR027417">
    <property type="entry name" value="P-loop_NTPase"/>
</dbReference>
<dbReference type="SMART" id="SM00382">
    <property type="entry name" value="AAA"/>
    <property type="match status" value="1"/>
</dbReference>
<dbReference type="InterPro" id="IPR019734">
    <property type="entry name" value="TPR_rpt"/>
</dbReference>
<dbReference type="PANTHER" id="PTHR47691">
    <property type="entry name" value="REGULATOR-RELATED"/>
    <property type="match status" value="1"/>
</dbReference>
<evidence type="ECO:0000313" key="3">
    <source>
        <dbReference type="EMBL" id="AXK36056.1"/>
    </source>
</evidence>
<dbReference type="InterPro" id="IPR011990">
    <property type="entry name" value="TPR-like_helical_dom_sf"/>
</dbReference>
<dbReference type="SUPFAM" id="SSF52540">
    <property type="entry name" value="P-loop containing nucleoside triphosphate hydrolases"/>
    <property type="match status" value="1"/>
</dbReference>
<gene>
    <name evidence="3" type="ORF">DVA86_29075</name>
</gene>
<name>A0A345XWP0_9ACTN</name>
<proteinExistence type="predicted"/>
<feature type="region of interest" description="Disordered" evidence="1">
    <location>
        <begin position="615"/>
        <end position="635"/>
    </location>
</feature>
<dbReference type="AlphaFoldDB" id="A0A345XWP0"/>
<feature type="compositionally biased region" description="Low complexity" evidence="1">
    <location>
        <begin position="97"/>
        <end position="116"/>
    </location>
</feature>